<evidence type="ECO:0000313" key="4">
    <source>
        <dbReference type="Proteomes" id="UP000232188"/>
    </source>
</evidence>
<evidence type="ECO:0000313" key="1">
    <source>
        <dbReference type="EMBL" id="PJZ54037.1"/>
    </source>
</evidence>
<proteinExistence type="predicted"/>
<evidence type="ECO:0000313" key="2">
    <source>
        <dbReference type="EMBL" id="PJZ63360.1"/>
    </source>
</evidence>
<dbReference type="EMBL" id="NPDV01000004">
    <property type="protein sequence ID" value="PJZ54037.1"/>
    <property type="molecule type" value="Genomic_DNA"/>
</dbReference>
<protein>
    <submittedName>
        <fullName evidence="1">Uncharacterized protein</fullName>
    </submittedName>
</protein>
<gene>
    <name evidence="2" type="ORF">CH376_03740</name>
    <name evidence="1" type="ORF">CH380_05820</name>
</gene>
<comment type="caution">
    <text evidence="1">The sequence shown here is derived from an EMBL/GenBank/DDBJ whole genome shotgun (WGS) entry which is preliminary data.</text>
</comment>
<organism evidence="1 4">
    <name type="scientific">Leptospira adleri</name>
    <dbReference type="NCBI Taxonomy" id="2023186"/>
    <lineage>
        <taxon>Bacteria</taxon>
        <taxon>Pseudomonadati</taxon>
        <taxon>Spirochaetota</taxon>
        <taxon>Spirochaetia</taxon>
        <taxon>Leptospirales</taxon>
        <taxon>Leptospiraceae</taxon>
        <taxon>Leptospira</taxon>
    </lineage>
</organism>
<dbReference type="EMBL" id="NPDU01000006">
    <property type="protein sequence ID" value="PJZ63360.1"/>
    <property type="molecule type" value="Genomic_DNA"/>
</dbReference>
<name>A0A2M9YR82_9LEPT</name>
<keyword evidence="3" id="KW-1185">Reference proteome</keyword>
<reference evidence="3 4" key="1">
    <citation type="submission" date="2017-07" db="EMBL/GenBank/DDBJ databases">
        <title>Leptospira spp. isolated from tropical soils.</title>
        <authorList>
            <person name="Thibeaux R."/>
            <person name="Iraola G."/>
            <person name="Ferres I."/>
            <person name="Bierque E."/>
            <person name="Girault D."/>
            <person name="Soupe-Gilbert M.-E."/>
            <person name="Picardeau M."/>
            <person name="Goarant C."/>
        </authorList>
    </citation>
    <scope>NUCLEOTIDE SEQUENCE [LARGE SCALE GENOMIC DNA]</scope>
    <source>
        <strain evidence="1 4">FH2-B-C1</strain>
        <strain evidence="2 3">FH2-B-D1</strain>
    </source>
</reference>
<accession>A0A2M9YR82</accession>
<sequence>MRMLWKSFSFCLRYWIHRFIRKRRSSYFYERGILNLAASGEPKTGIRARFRPNSKTRLERISFLRTSILPSHF</sequence>
<evidence type="ECO:0000313" key="3">
    <source>
        <dbReference type="Proteomes" id="UP000232149"/>
    </source>
</evidence>
<dbReference type="AlphaFoldDB" id="A0A2M9YR82"/>
<dbReference type="Proteomes" id="UP000232188">
    <property type="component" value="Unassembled WGS sequence"/>
</dbReference>
<dbReference type="Proteomes" id="UP000232149">
    <property type="component" value="Unassembled WGS sequence"/>
</dbReference>